<feature type="region of interest" description="Disordered" evidence="7">
    <location>
        <begin position="579"/>
        <end position="619"/>
    </location>
</feature>
<feature type="region of interest" description="Disordered" evidence="7">
    <location>
        <begin position="448"/>
        <end position="481"/>
    </location>
</feature>
<keyword evidence="3 6" id="KW-0238">DNA-binding</keyword>
<dbReference type="SUPFAM" id="SSF49879">
    <property type="entry name" value="SMAD/FHA domain"/>
    <property type="match status" value="1"/>
</dbReference>
<evidence type="ECO:0000256" key="7">
    <source>
        <dbReference type="SAM" id="MobiDB-lite"/>
    </source>
</evidence>
<evidence type="ECO:0000256" key="4">
    <source>
        <dbReference type="ARBA" id="ARBA00023163"/>
    </source>
</evidence>
<dbReference type="InterPro" id="IPR008984">
    <property type="entry name" value="SMAD_FHA_dom_sf"/>
</dbReference>
<dbReference type="SMART" id="SM00339">
    <property type="entry name" value="FH"/>
    <property type="match status" value="1"/>
</dbReference>
<feature type="region of interest" description="Disordered" evidence="7">
    <location>
        <begin position="271"/>
        <end position="345"/>
    </location>
</feature>
<dbReference type="InterPro" id="IPR018122">
    <property type="entry name" value="TF_fork_head_CS_1"/>
</dbReference>
<comment type="subcellular location">
    <subcellularLocation>
        <location evidence="1 6">Nucleus</location>
    </subcellularLocation>
</comment>
<dbReference type="InterPro" id="IPR036388">
    <property type="entry name" value="WH-like_DNA-bd_sf"/>
</dbReference>
<keyword evidence="5 6" id="KW-0539">Nucleus</keyword>
<dbReference type="InterPro" id="IPR000253">
    <property type="entry name" value="FHA_dom"/>
</dbReference>
<accession>A0A9W4IJQ0</accession>
<evidence type="ECO:0008006" key="12">
    <source>
        <dbReference type="Google" id="ProtNLM"/>
    </source>
</evidence>
<evidence type="ECO:0000256" key="2">
    <source>
        <dbReference type="ARBA" id="ARBA00023015"/>
    </source>
</evidence>
<dbReference type="InterPro" id="IPR036390">
    <property type="entry name" value="WH_DNA-bd_sf"/>
</dbReference>
<evidence type="ECO:0000256" key="6">
    <source>
        <dbReference type="PROSITE-ProRule" id="PRU00089"/>
    </source>
</evidence>
<feature type="region of interest" description="Disordered" evidence="7">
    <location>
        <begin position="635"/>
        <end position="727"/>
    </location>
</feature>
<feature type="compositionally biased region" description="Polar residues" evidence="7">
    <location>
        <begin position="583"/>
        <end position="597"/>
    </location>
</feature>
<evidence type="ECO:0000313" key="10">
    <source>
        <dbReference type="EMBL" id="CAG8295654.1"/>
    </source>
</evidence>
<dbReference type="GO" id="GO:0045893">
    <property type="term" value="P:positive regulation of DNA-templated transcription"/>
    <property type="evidence" value="ECO:0007669"/>
    <property type="project" value="UniProtKB-ARBA"/>
</dbReference>
<dbReference type="AlphaFoldDB" id="A0A9W4IJQ0"/>
<dbReference type="FunFam" id="2.60.200.20:FF:000039">
    <property type="entry name" value="Forkhead transcription factor Fkh1/2"/>
    <property type="match status" value="1"/>
</dbReference>
<feature type="compositionally biased region" description="Basic and acidic residues" evidence="7">
    <location>
        <begin position="66"/>
        <end position="80"/>
    </location>
</feature>
<organism evidence="10 11">
    <name type="scientific">Penicillium salamii</name>
    <dbReference type="NCBI Taxonomy" id="1612424"/>
    <lineage>
        <taxon>Eukaryota</taxon>
        <taxon>Fungi</taxon>
        <taxon>Dikarya</taxon>
        <taxon>Ascomycota</taxon>
        <taxon>Pezizomycotina</taxon>
        <taxon>Eurotiomycetes</taxon>
        <taxon>Eurotiomycetidae</taxon>
        <taxon>Eurotiales</taxon>
        <taxon>Aspergillaceae</taxon>
        <taxon>Penicillium</taxon>
    </lineage>
</organism>
<evidence type="ECO:0000259" key="9">
    <source>
        <dbReference type="PROSITE" id="PS50039"/>
    </source>
</evidence>
<evidence type="ECO:0000313" key="11">
    <source>
        <dbReference type="Proteomes" id="UP001152646"/>
    </source>
</evidence>
<feature type="region of interest" description="Disordered" evidence="7">
    <location>
        <begin position="1"/>
        <end position="98"/>
    </location>
</feature>
<feature type="compositionally biased region" description="Low complexity" evidence="7">
    <location>
        <begin position="300"/>
        <end position="312"/>
    </location>
</feature>
<protein>
    <recommendedName>
        <fullName evidence="12">Forkhead transcription factor Fkh1/2</fullName>
    </recommendedName>
</protein>
<dbReference type="PROSITE" id="PS50039">
    <property type="entry name" value="FORK_HEAD_3"/>
    <property type="match status" value="1"/>
</dbReference>
<dbReference type="CDD" id="cd22701">
    <property type="entry name" value="FHA_FKH1-like"/>
    <property type="match status" value="1"/>
</dbReference>
<dbReference type="CDD" id="cd00059">
    <property type="entry name" value="FH_FOX"/>
    <property type="match status" value="1"/>
</dbReference>
<dbReference type="Pfam" id="PF00250">
    <property type="entry name" value="Forkhead"/>
    <property type="match status" value="1"/>
</dbReference>
<dbReference type="InterPro" id="IPR030456">
    <property type="entry name" value="TF_fork_head_CS_2"/>
</dbReference>
<feature type="compositionally biased region" description="Low complexity" evidence="7">
    <location>
        <begin position="553"/>
        <end position="562"/>
    </location>
</feature>
<feature type="domain" description="Fork-head" evidence="9">
    <location>
        <begin position="363"/>
        <end position="453"/>
    </location>
</feature>
<name>A0A9W4IJQ0_9EURO</name>
<keyword evidence="4" id="KW-0804">Transcription</keyword>
<dbReference type="PANTHER" id="PTHR45881:SF1">
    <property type="entry name" value="FORK HEAD PROTEIN HOMOLOG 2"/>
    <property type="match status" value="1"/>
</dbReference>
<sequence length="748" mass="82139">MPLTNRRRARRKEVQLQETSDAEAPDSSPSRPSAKKRKVSQDKVEVGSGFQRKQELTSEFSLGQQVDRRKSPSRTVKQESGDEAEDSTGDHEPASNQDLVDLVISYLNTPREELRVSRDHSNTKTENTQRIQAYAKIAGRNWTYYVKTLHVNIGREPDREQRTTEQSSPVTIAARALPDVHVDLGPSKFVSRLHAEIFYDGEETPAWHIRVNGRNGVRLNNGIVKRGTDAVLSCGDIIEISNTQMMFVTPGDEANIHPSFIERAQRIASGQEQDPVAVSWDASQHAHPSQPSQAGEEVRPSSSGGPSLAPAPQFLKRQVTPPPRSPDTVGQRTAKQSPLYNRGMMMESTEEIDYSKDAAKDLKPPYSYATLIAQAIFSSEEEKLTLNSIYNWIMDKYSFYRHSQSGWQNSIRHNLSLNKAFQKVPRRTDEPGKGMKWQIAAEYREEYRKKQTRKGHTLSSAPSSPAAKEPPSSATRGARVSKLDTSFSATAKKSPPVSSPGFSSFPVAPVEAYTPERGSRLGRGVGSDHPLRHMNPRDYDEPSPLPARTHNPSSSVSTQVQNSSNNLARAYGMSDNIAGSPPVLSSSYYNEEPSSMITPAPQRQQPRLPPPSTAQIPSKFMPMSSPAQFWKFADIGSTPARPPPDMSPIKGEVEDRIIGGFPSSSPPPPNLVSPSKPGTSNGLGPGRTLPPMKTEPDLGANGSHSHKEGPLADEDDEEDTSGFDIARGFPAIGSYHRQLSNAARATAT</sequence>
<evidence type="ECO:0000259" key="8">
    <source>
        <dbReference type="PROSITE" id="PS50006"/>
    </source>
</evidence>
<feature type="compositionally biased region" description="Acidic residues" evidence="7">
    <location>
        <begin position="711"/>
        <end position="721"/>
    </location>
</feature>
<feature type="DNA-binding region" description="Fork-head" evidence="6">
    <location>
        <begin position="363"/>
        <end position="453"/>
    </location>
</feature>
<evidence type="ECO:0000256" key="3">
    <source>
        <dbReference type="ARBA" id="ARBA00023125"/>
    </source>
</evidence>
<feature type="compositionally biased region" description="Low complexity" evidence="7">
    <location>
        <begin position="459"/>
        <end position="474"/>
    </location>
</feature>
<dbReference type="GO" id="GO:0000981">
    <property type="term" value="F:DNA-binding transcription factor activity, RNA polymerase II-specific"/>
    <property type="evidence" value="ECO:0007669"/>
    <property type="project" value="TreeGrafter"/>
</dbReference>
<feature type="region of interest" description="Disordered" evidence="7">
    <location>
        <begin position="515"/>
        <end position="562"/>
    </location>
</feature>
<dbReference type="SUPFAM" id="SSF46785">
    <property type="entry name" value="Winged helix' DNA-binding domain"/>
    <property type="match status" value="1"/>
</dbReference>
<proteinExistence type="predicted"/>
<feature type="compositionally biased region" description="Polar residues" evidence="7">
    <location>
        <begin position="328"/>
        <end position="339"/>
    </location>
</feature>
<feature type="compositionally biased region" description="Basic residues" evidence="7">
    <location>
        <begin position="1"/>
        <end position="11"/>
    </location>
</feature>
<dbReference type="PROSITE" id="PS00657">
    <property type="entry name" value="FORK_HEAD_1"/>
    <property type="match status" value="1"/>
</dbReference>
<dbReference type="InterPro" id="IPR001766">
    <property type="entry name" value="Fork_head_dom"/>
</dbReference>
<evidence type="ECO:0000256" key="5">
    <source>
        <dbReference type="ARBA" id="ARBA00023242"/>
    </source>
</evidence>
<dbReference type="GO" id="GO:0005634">
    <property type="term" value="C:nucleus"/>
    <property type="evidence" value="ECO:0007669"/>
    <property type="project" value="UniProtKB-SubCell"/>
</dbReference>
<dbReference type="PROSITE" id="PS50006">
    <property type="entry name" value="FHA_DOMAIN"/>
    <property type="match status" value="1"/>
</dbReference>
<reference evidence="10" key="1">
    <citation type="submission" date="2021-07" db="EMBL/GenBank/DDBJ databases">
        <authorList>
            <person name="Branca A.L. A."/>
        </authorList>
    </citation>
    <scope>NUCLEOTIDE SEQUENCE</scope>
</reference>
<dbReference type="OrthoDB" id="5954824at2759"/>
<dbReference type="PROSITE" id="PS00658">
    <property type="entry name" value="FORK_HEAD_2"/>
    <property type="match status" value="1"/>
</dbReference>
<dbReference type="FunFam" id="1.10.10.10:FF:000030">
    <property type="entry name" value="Forkhead box protein K2"/>
    <property type="match status" value="1"/>
</dbReference>
<keyword evidence="2" id="KW-0805">Transcription regulation</keyword>
<dbReference type="PRINTS" id="PR00053">
    <property type="entry name" value="FORKHEAD"/>
</dbReference>
<dbReference type="Pfam" id="PF00498">
    <property type="entry name" value="FHA"/>
    <property type="match status" value="1"/>
</dbReference>
<feature type="compositionally biased region" description="Basic and acidic residues" evidence="7">
    <location>
        <begin position="529"/>
        <end position="540"/>
    </location>
</feature>
<dbReference type="PANTHER" id="PTHR45881">
    <property type="entry name" value="CHECKPOINT SUPPRESSOR 1-LIKE, ISOFORM A-RELATED"/>
    <property type="match status" value="1"/>
</dbReference>
<dbReference type="Proteomes" id="UP001152646">
    <property type="component" value="Unassembled WGS sequence"/>
</dbReference>
<dbReference type="EMBL" id="CAJVPA010000066">
    <property type="protein sequence ID" value="CAG8295654.1"/>
    <property type="molecule type" value="Genomic_DNA"/>
</dbReference>
<comment type="caution">
    <text evidence="10">The sequence shown here is derived from an EMBL/GenBank/DDBJ whole genome shotgun (WGS) entry which is preliminary data.</text>
</comment>
<feature type="domain" description="FHA" evidence="8">
    <location>
        <begin position="151"/>
        <end position="224"/>
    </location>
</feature>
<evidence type="ECO:0000256" key="1">
    <source>
        <dbReference type="ARBA" id="ARBA00004123"/>
    </source>
</evidence>
<dbReference type="Gene3D" id="1.10.10.10">
    <property type="entry name" value="Winged helix-like DNA-binding domain superfamily/Winged helix DNA-binding domain"/>
    <property type="match status" value="1"/>
</dbReference>
<gene>
    <name evidence="10" type="ORF">PSALAMII_LOCUS1784</name>
</gene>
<dbReference type="Gene3D" id="2.60.200.20">
    <property type="match status" value="1"/>
</dbReference>
<dbReference type="GO" id="GO:0000978">
    <property type="term" value="F:RNA polymerase II cis-regulatory region sequence-specific DNA binding"/>
    <property type="evidence" value="ECO:0007669"/>
    <property type="project" value="TreeGrafter"/>
</dbReference>